<evidence type="ECO:0000256" key="6">
    <source>
        <dbReference type="SAM" id="Phobius"/>
    </source>
</evidence>
<evidence type="ECO:0000256" key="5">
    <source>
        <dbReference type="ARBA" id="ARBA00023136"/>
    </source>
</evidence>
<keyword evidence="4 6" id="KW-1133">Transmembrane helix</keyword>
<evidence type="ECO:0000256" key="3">
    <source>
        <dbReference type="ARBA" id="ARBA00022692"/>
    </source>
</evidence>
<organism evidence="7">
    <name type="scientific">Phallusia mammillata</name>
    <dbReference type="NCBI Taxonomy" id="59560"/>
    <lineage>
        <taxon>Eukaryota</taxon>
        <taxon>Metazoa</taxon>
        <taxon>Chordata</taxon>
        <taxon>Tunicata</taxon>
        <taxon>Ascidiacea</taxon>
        <taxon>Phlebobranchia</taxon>
        <taxon>Ascidiidae</taxon>
        <taxon>Phallusia</taxon>
    </lineage>
</organism>
<dbReference type="Pfam" id="PF04103">
    <property type="entry name" value="CD20"/>
    <property type="match status" value="1"/>
</dbReference>
<dbReference type="InterPro" id="IPR030417">
    <property type="entry name" value="MS4A"/>
</dbReference>
<reference evidence="7" key="1">
    <citation type="submission" date="2020-04" db="EMBL/GenBank/DDBJ databases">
        <authorList>
            <person name="Neveu A P."/>
        </authorList>
    </citation>
    <scope>NUCLEOTIDE SEQUENCE</scope>
    <source>
        <tissue evidence="7">Whole embryo</tissue>
    </source>
</reference>
<accession>A0A6F9DHG9</accession>
<feature type="transmembrane region" description="Helical" evidence="6">
    <location>
        <begin position="45"/>
        <end position="63"/>
    </location>
</feature>
<keyword evidence="5 6" id="KW-0472">Membrane</keyword>
<evidence type="ECO:0000256" key="4">
    <source>
        <dbReference type="ARBA" id="ARBA00022989"/>
    </source>
</evidence>
<sequence>MTTLQAPIQQPGMMIQVPVSAVVNSNEKRLAHCKKVLLGLGVTEFLLGLFSTLLGIVALAYSYDDRITSSYYNETFYMGQGLWCGVWVIVAGLLGILSGRKHATQCMINSHMSLSIVASIFSAVMFSIAIPMSLILRFRSSRSIFLHNIEIVLAVFGFVTFILCIVSATYCCYTLSAAGHVSCCSSCCDCCAYNNQTRPEGQAVYVVQSMNPNQQFVPVNTVMVPGSSQIQTVPVSTSAVSQQNAYTAVQSKEAESQAFAIPLSGATEQAPPPAYDY</sequence>
<evidence type="ECO:0000256" key="1">
    <source>
        <dbReference type="ARBA" id="ARBA00004141"/>
    </source>
</evidence>
<feature type="transmembrane region" description="Helical" evidence="6">
    <location>
        <begin position="75"/>
        <end position="96"/>
    </location>
</feature>
<dbReference type="PANTHER" id="PTHR23320">
    <property type="entry name" value="MEMBRANE-SPANNING 4-DOMAINS SUBFAMILY A MS4A -RELATED"/>
    <property type="match status" value="1"/>
</dbReference>
<dbReference type="AlphaFoldDB" id="A0A6F9DHG9"/>
<keyword evidence="3 6" id="KW-0812">Transmembrane</keyword>
<dbReference type="EMBL" id="LR787000">
    <property type="protein sequence ID" value="CAB3262862.1"/>
    <property type="molecule type" value="mRNA"/>
</dbReference>
<protein>
    <submittedName>
        <fullName evidence="7">Uncharacterized protein LOC100184277</fullName>
    </submittedName>
</protein>
<dbReference type="PANTHER" id="PTHR23320:SF158">
    <property type="entry name" value="CREB-BINDING PROTEIN-LIKE ISOFORM X1"/>
    <property type="match status" value="1"/>
</dbReference>
<evidence type="ECO:0000256" key="2">
    <source>
        <dbReference type="ARBA" id="ARBA00009565"/>
    </source>
</evidence>
<proteinExistence type="evidence at transcript level"/>
<feature type="transmembrane region" description="Helical" evidence="6">
    <location>
        <begin position="116"/>
        <end position="136"/>
    </location>
</feature>
<comment type="subcellular location">
    <subcellularLocation>
        <location evidence="1">Membrane</location>
        <topology evidence="1">Multi-pass membrane protein</topology>
    </subcellularLocation>
</comment>
<gene>
    <name evidence="7" type="primary">LOC100184277</name>
</gene>
<comment type="similarity">
    <text evidence="2">Belongs to the MS4A family.</text>
</comment>
<evidence type="ECO:0000313" key="7">
    <source>
        <dbReference type="EMBL" id="CAB3262862.1"/>
    </source>
</evidence>
<dbReference type="GO" id="GO:0016020">
    <property type="term" value="C:membrane"/>
    <property type="evidence" value="ECO:0007669"/>
    <property type="project" value="UniProtKB-SubCell"/>
</dbReference>
<dbReference type="InterPro" id="IPR007237">
    <property type="entry name" value="CD20-like"/>
</dbReference>
<feature type="transmembrane region" description="Helical" evidence="6">
    <location>
        <begin position="148"/>
        <end position="170"/>
    </location>
</feature>
<name>A0A6F9DHG9_9ASCI</name>